<dbReference type="EMBL" id="HG677545">
    <property type="protein sequence ID" value="CDJ44729.1"/>
    <property type="molecule type" value="Genomic_DNA"/>
</dbReference>
<reference evidence="2" key="1">
    <citation type="submission" date="2013-10" db="EMBL/GenBank/DDBJ databases">
        <title>Genomic analysis of the causative agents of coccidiosis in chickens.</title>
        <authorList>
            <person name="Reid A.J."/>
            <person name="Blake D."/>
            <person name="Billington K."/>
            <person name="Browne H."/>
            <person name="Dunn M."/>
            <person name="Hung S."/>
            <person name="Kawahara F."/>
            <person name="Miranda-Saavedra D."/>
            <person name="Mourier T."/>
            <person name="Nagra H."/>
            <person name="Otto T.D."/>
            <person name="Rawlings N."/>
            <person name="Sanchez A."/>
            <person name="Sanders M."/>
            <person name="Subramaniam C."/>
            <person name="Tay Y."/>
            <person name="Dear P."/>
            <person name="Doerig C."/>
            <person name="Gruber A."/>
            <person name="Parkinson J."/>
            <person name="Shirley M."/>
            <person name="Wan K.L."/>
            <person name="Berriman M."/>
            <person name="Tomley F."/>
            <person name="Pain A."/>
        </authorList>
    </citation>
    <scope>NUCLEOTIDE SEQUENCE [LARGE SCALE GENOMIC DNA]</scope>
    <source>
        <strain evidence="2">Houghton</strain>
    </source>
</reference>
<proteinExistence type="predicted"/>
<reference evidence="2" key="2">
    <citation type="submission" date="2013-10" db="EMBL/GenBank/DDBJ databases">
        <authorList>
            <person name="Aslett M."/>
        </authorList>
    </citation>
    <scope>NUCLEOTIDE SEQUENCE [LARGE SCALE GENOMIC DNA]</scope>
    <source>
        <strain evidence="2">Houghton</strain>
    </source>
</reference>
<name>U6L829_EIMTE</name>
<sequence length="94" mass="9636">MEGGAPVKSKSFKGPQEGPLRICITAKSRGAPAPQSNRMRGPPCGTKGKGGPRLRDRHRDQGGPPRDPYGAPQGPVWGPPGTPMGTPGGPYGAP</sequence>
<accession>U6L829</accession>
<feature type="region of interest" description="Disordered" evidence="1">
    <location>
        <begin position="1"/>
        <end position="94"/>
    </location>
</feature>
<dbReference type="VEuPathDB" id="ToxoDB:ETH_00040065"/>
<keyword evidence="3" id="KW-1185">Reference proteome</keyword>
<dbReference type="AlphaFoldDB" id="U6L829"/>
<evidence type="ECO:0000313" key="3">
    <source>
        <dbReference type="Proteomes" id="UP000030747"/>
    </source>
</evidence>
<protein>
    <submittedName>
        <fullName evidence="2">Uncharacterized protein</fullName>
    </submittedName>
</protein>
<organism evidence="2 3">
    <name type="scientific">Eimeria tenella</name>
    <name type="common">Coccidian parasite</name>
    <dbReference type="NCBI Taxonomy" id="5802"/>
    <lineage>
        <taxon>Eukaryota</taxon>
        <taxon>Sar</taxon>
        <taxon>Alveolata</taxon>
        <taxon>Apicomplexa</taxon>
        <taxon>Conoidasida</taxon>
        <taxon>Coccidia</taxon>
        <taxon>Eucoccidiorida</taxon>
        <taxon>Eimeriorina</taxon>
        <taxon>Eimeriidae</taxon>
        <taxon>Eimeria</taxon>
    </lineage>
</organism>
<dbReference type="GeneID" id="25257053"/>
<evidence type="ECO:0000256" key="1">
    <source>
        <dbReference type="SAM" id="MobiDB-lite"/>
    </source>
</evidence>
<dbReference type="Proteomes" id="UP000030747">
    <property type="component" value="Unassembled WGS sequence"/>
</dbReference>
<gene>
    <name evidence="2" type="ORF">ETH_00040065</name>
</gene>
<evidence type="ECO:0000313" key="2">
    <source>
        <dbReference type="EMBL" id="CDJ44729.1"/>
    </source>
</evidence>
<dbReference type="RefSeq" id="XP_013235477.1">
    <property type="nucleotide sequence ID" value="XM_013380023.1"/>
</dbReference>